<feature type="region of interest" description="Disordered" evidence="1">
    <location>
        <begin position="1"/>
        <end position="47"/>
    </location>
</feature>
<organism evidence="2 3">
    <name type="scientific">Carnegiea gigantea</name>
    <dbReference type="NCBI Taxonomy" id="171969"/>
    <lineage>
        <taxon>Eukaryota</taxon>
        <taxon>Viridiplantae</taxon>
        <taxon>Streptophyta</taxon>
        <taxon>Embryophyta</taxon>
        <taxon>Tracheophyta</taxon>
        <taxon>Spermatophyta</taxon>
        <taxon>Magnoliopsida</taxon>
        <taxon>eudicotyledons</taxon>
        <taxon>Gunneridae</taxon>
        <taxon>Pentapetalae</taxon>
        <taxon>Caryophyllales</taxon>
        <taxon>Cactineae</taxon>
        <taxon>Cactaceae</taxon>
        <taxon>Cactoideae</taxon>
        <taxon>Echinocereeae</taxon>
        <taxon>Carnegiea</taxon>
    </lineage>
</organism>
<keyword evidence="3" id="KW-1185">Reference proteome</keyword>
<evidence type="ECO:0000256" key="1">
    <source>
        <dbReference type="SAM" id="MobiDB-lite"/>
    </source>
</evidence>
<dbReference type="AlphaFoldDB" id="A0A9Q1Q6S0"/>
<evidence type="ECO:0000313" key="3">
    <source>
        <dbReference type="Proteomes" id="UP001153076"/>
    </source>
</evidence>
<proteinExistence type="predicted"/>
<name>A0A9Q1Q6S0_9CARY</name>
<comment type="caution">
    <text evidence="2">The sequence shown here is derived from an EMBL/GenBank/DDBJ whole genome shotgun (WGS) entry which is preliminary data.</text>
</comment>
<dbReference type="Proteomes" id="UP001153076">
    <property type="component" value="Unassembled WGS sequence"/>
</dbReference>
<gene>
    <name evidence="2" type="ORF">Cgig2_021627</name>
</gene>
<dbReference type="EMBL" id="JAKOGI010000805">
    <property type="protein sequence ID" value="KAJ8430350.1"/>
    <property type="molecule type" value="Genomic_DNA"/>
</dbReference>
<evidence type="ECO:0000313" key="2">
    <source>
        <dbReference type="EMBL" id="KAJ8430350.1"/>
    </source>
</evidence>
<sequence length="176" mass="19957">MALDKPRNTSLPRANRPKVPTGSSMKRSASDESSMRRNLKRPVVELSQLRDDNEKQDAIFRPWRSLSNPQDNINEEYEIIIFLYLHHGLRVIGLTALWIRPYQYLENPLECPDVPEYSFMSIMMAAQYDSMELLKGVTASFTQPLDAASDLVNLIPIVILGAEVLGSEVGFVFLKS</sequence>
<reference evidence="2" key="1">
    <citation type="submission" date="2022-04" db="EMBL/GenBank/DDBJ databases">
        <title>Carnegiea gigantea Genome sequencing and assembly v2.</title>
        <authorList>
            <person name="Copetti D."/>
            <person name="Sanderson M.J."/>
            <person name="Burquez A."/>
            <person name="Wojciechowski M.F."/>
        </authorList>
    </citation>
    <scope>NUCLEOTIDE SEQUENCE</scope>
    <source>
        <strain evidence="2">SGP5-SGP5p</strain>
        <tissue evidence="2">Aerial part</tissue>
    </source>
</reference>
<accession>A0A9Q1Q6S0</accession>
<protein>
    <submittedName>
        <fullName evidence="2">Uncharacterized protein</fullName>
    </submittedName>
</protein>